<comment type="caution">
    <text evidence="2">The sequence shown here is derived from an EMBL/GenBank/DDBJ whole genome shotgun (WGS) entry which is preliminary data.</text>
</comment>
<feature type="region of interest" description="Disordered" evidence="1">
    <location>
        <begin position="254"/>
        <end position="331"/>
    </location>
</feature>
<accession>A0AAD3TGI4</accession>
<reference evidence="2" key="1">
    <citation type="submission" date="2023-05" db="EMBL/GenBank/DDBJ databases">
        <title>Nepenthes gracilis genome sequencing.</title>
        <authorList>
            <person name="Fukushima K."/>
        </authorList>
    </citation>
    <scope>NUCLEOTIDE SEQUENCE</scope>
    <source>
        <strain evidence="2">SING2019-196</strain>
    </source>
</reference>
<evidence type="ECO:0000256" key="1">
    <source>
        <dbReference type="SAM" id="MobiDB-lite"/>
    </source>
</evidence>
<name>A0AAD3TGI4_NEPGR</name>
<feature type="region of interest" description="Disordered" evidence="1">
    <location>
        <begin position="129"/>
        <end position="216"/>
    </location>
</feature>
<dbReference type="Proteomes" id="UP001279734">
    <property type="component" value="Unassembled WGS sequence"/>
</dbReference>
<sequence>MDQCCSVLHAAKVVQHHFSIAPPTECRLFQQKVLYLITTKFAVKQQIQGWVQQKQQLPRNRANHPGHIKPTRTRLQWIHQSPYQSPTLGTSAISGSIQHSSQKTNTARSAPPIYLQLAARAAFQANSSVDPSESAIQEQKKQKGCSSRTKDRTNVSSKTKNSYHPYCARTYHSSSQRRHRSATSLHQIPSSNGHSWDRKQLQGGNRGAVGNSKPRFQQLTKFSTIQEELDEGANISARPTSPHSCVLQQVRIANSSASRPSAQMHRTEKKTKQPRPTDPSGKQVRPISNRSAGKDSSIFIDTHSRSGSRHSTSHARLLQQTEGNRTERQHGISTSCKKLPAQKPWFATVIGCSCSRCGVGGFVGVLMCISQDLCSTQGLGAAVFLLVMFSFLGGLSHCYGSGSSDRVSASRQDLNLLLGNNFLVDVNEPHPCHSSSDQIPLPGVVQADPPLHCGPAAIGYSSRPPDSSTPPGPGSPSRCSESSNSLKISLGRSSSEPGMSGPINHPPPVIPVVPLPFDLLWSLLMEQLLAGYCTWDPVFCYGFASVAGFYFSTCPGQSPGV</sequence>
<evidence type="ECO:0000313" key="3">
    <source>
        <dbReference type="Proteomes" id="UP001279734"/>
    </source>
</evidence>
<feature type="compositionally biased region" description="Polar residues" evidence="1">
    <location>
        <begin position="182"/>
        <end position="194"/>
    </location>
</feature>
<dbReference type="EMBL" id="BSYO01000034">
    <property type="protein sequence ID" value="GMH28217.1"/>
    <property type="molecule type" value="Genomic_DNA"/>
</dbReference>
<feature type="compositionally biased region" description="Low complexity" evidence="1">
    <location>
        <begin position="475"/>
        <end position="485"/>
    </location>
</feature>
<gene>
    <name evidence="2" type="ORF">Nepgr_030060</name>
</gene>
<organism evidence="2 3">
    <name type="scientific">Nepenthes gracilis</name>
    <name type="common">Slender pitcher plant</name>
    <dbReference type="NCBI Taxonomy" id="150966"/>
    <lineage>
        <taxon>Eukaryota</taxon>
        <taxon>Viridiplantae</taxon>
        <taxon>Streptophyta</taxon>
        <taxon>Embryophyta</taxon>
        <taxon>Tracheophyta</taxon>
        <taxon>Spermatophyta</taxon>
        <taxon>Magnoliopsida</taxon>
        <taxon>eudicotyledons</taxon>
        <taxon>Gunneridae</taxon>
        <taxon>Pentapetalae</taxon>
        <taxon>Caryophyllales</taxon>
        <taxon>Nepenthaceae</taxon>
        <taxon>Nepenthes</taxon>
    </lineage>
</organism>
<protein>
    <submittedName>
        <fullName evidence="2">Uncharacterized protein</fullName>
    </submittedName>
</protein>
<evidence type="ECO:0000313" key="2">
    <source>
        <dbReference type="EMBL" id="GMH28217.1"/>
    </source>
</evidence>
<feature type="region of interest" description="Disordered" evidence="1">
    <location>
        <begin position="461"/>
        <end position="503"/>
    </location>
</feature>
<keyword evidence="3" id="KW-1185">Reference proteome</keyword>
<proteinExistence type="predicted"/>
<dbReference type="AlphaFoldDB" id="A0AAD3TGI4"/>